<name>A0A7M3MC58_9BACT</name>
<protein>
    <recommendedName>
        <fullName evidence="1">Transposase InsH N-terminal domain-containing protein</fullName>
    </recommendedName>
</protein>
<comment type="caution">
    <text evidence="2">The sequence shown here is derived from an EMBL/GenBank/DDBJ whole genome shotgun (WGS) entry which is preliminary data.</text>
</comment>
<accession>A0A7M3MC58</accession>
<sequence>MSARSKGPRLGDYFMGRRRTSHTFLDEIDAVIDWLPIQAFLTPKLKRKANSVVTPACPPLPMFQVLLLQRWYNLSDPATEQ</sequence>
<dbReference type="AlphaFoldDB" id="A0A7M3MC58"/>
<dbReference type="InterPro" id="IPR008490">
    <property type="entry name" value="Transposase_InsH_N"/>
</dbReference>
<keyword evidence="3" id="KW-1185">Reference proteome</keyword>
<dbReference type="EMBL" id="QMIE01000013">
    <property type="protein sequence ID" value="TVM15931.1"/>
    <property type="molecule type" value="Genomic_DNA"/>
</dbReference>
<feature type="non-terminal residue" evidence="2">
    <location>
        <position position="81"/>
    </location>
</feature>
<dbReference type="Proteomes" id="UP000448292">
    <property type="component" value="Unassembled WGS sequence"/>
</dbReference>
<evidence type="ECO:0000313" key="2">
    <source>
        <dbReference type="EMBL" id="TVM15931.1"/>
    </source>
</evidence>
<dbReference type="Pfam" id="PF05598">
    <property type="entry name" value="DUF772"/>
    <property type="match status" value="1"/>
</dbReference>
<evidence type="ECO:0000259" key="1">
    <source>
        <dbReference type="Pfam" id="PF05598"/>
    </source>
</evidence>
<feature type="domain" description="Transposase InsH N-terminal" evidence="1">
    <location>
        <begin position="19"/>
        <end position="80"/>
    </location>
</feature>
<gene>
    <name evidence="2" type="ORF">DPQ33_13255</name>
</gene>
<evidence type="ECO:0000313" key="3">
    <source>
        <dbReference type="Proteomes" id="UP000448292"/>
    </source>
</evidence>
<reference evidence="2 3" key="1">
    <citation type="submission" date="2018-06" db="EMBL/GenBank/DDBJ databases">
        <title>Complete genome of Desulfovibrio indonesiensis P37SLT.</title>
        <authorList>
            <person name="Crispim J.S."/>
            <person name="Vidigal P.M.P."/>
            <person name="Silva L.C.F."/>
            <person name="Laguardia C.N."/>
            <person name="Araujo L.C."/>
            <person name="Dias R.S."/>
            <person name="Sousa M.P."/>
            <person name="Paula S.O."/>
            <person name="Silva C."/>
        </authorList>
    </citation>
    <scope>NUCLEOTIDE SEQUENCE [LARGE SCALE GENOMIC DNA]</scope>
    <source>
        <strain evidence="2 3">P37SLT</strain>
    </source>
</reference>
<proteinExistence type="predicted"/>
<organism evidence="2 3">
    <name type="scientific">Oceanidesulfovibrio indonesiensis</name>
    <dbReference type="NCBI Taxonomy" id="54767"/>
    <lineage>
        <taxon>Bacteria</taxon>
        <taxon>Pseudomonadati</taxon>
        <taxon>Thermodesulfobacteriota</taxon>
        <taxon>Desulfovibrionia</taxon>
        <taxon>Desulfovibrionales</taxon>
        <taxon>Desulfovibrionaceae</taxon>
        <taxon>Oceanidesulfovibrio</taxon>
    </lineage>
</organism>